<dbReference type="InterPro" id="IPR003034">
    <property type="entry name" value="SAP_dom"/>
</dbReference>
<dbReference type="WBParaSite" id="NBR_0001770401-mRNA-1">
    <property type="protein sequence ID" value="NBR_0001770401-mRNA-1"/>
    <property type="gene ID" value="NBR_0001770401"/>
</dbReference>
<organism evidence="10">
    <name type="scientific">Nippostrongylus brasiliensis</name>
    <name type="common">Rat hookworm</name>
    <dbReference type="NCBI Taxonomy" id="27835"/>
    <lineage>
        <taxon>Eukaryota</taxon>
        <taxon>Metazoa</taxon>
        <taxon>Ecdysozoa</taxon>
        <taxon>Nematoda</taxon>
        <taxon>Chromadorea</taxon>
        <taxon>Rhabditida</taxon>
        <taxon>Rhabditina</taxon>
        <taxon>Rhabditomorpha</taxon>
        <taxon>Strongyloidea</taxon>
        <taxon>Heligmosomidae</taxon>
        <taxon>Nippostrongylus</taxon>
    </lineage>
</organism>
<dbReference type="STRING" id="27835.A0A0N4YKW0"/>
<keyword evidence="2" id="KW-0963">Cytoplasm</keyword>
<evidence type="ECO:0000313" key="8">
    <source>
        <dbReference type="EMBL" id="VDL81362.1"/>
    </source>
</evidence>
<keyword evidence="3" id="KW-0540">Nuclease</keyword>
<evidence type="ECO:0000256" key="5">
    <source>
        <dbReference type="ARBA" id="ARBA00022839"/>
    </source>
</evidence>
<evidence type="ECO:0000256" key="6">
    <source>
        <dbReference type="ARBA" id="ARBA00023158"/>
    </source>
</evidence>
<evidence type="ECO:0000259" key="7">
    <source>
        <dbReference type="PROSITE" id="PS50800"/>
    </source>
</evidence>
<accession>A0A0N4YKW0</accession>
<dbReference type="InterPro" id="IPR036397">
    <property type="entry name" value="RNaseH_sf"/>
</dbReference>
<dbReference type="OMA" id="ECTCVEI"/>
<name>A0A0N4YKW0_NIPBR</name>
<reference evidence="8 9" key="2">
    <citation type="submission" date="2018-11" db="EMBL/GenBank/DDBJ databases">
        <authorList>
            <consortium name="Pathogen Informatics"/>
        </authorList>
    </citation>
    <scope>NUCLEOTIDE SEQUENCE [LARGE SCALE GENOMIC DNA]</scope>
</reference>
<dbReference type="PANTHER" id="PTHR23044:SF61">
    <property type="entry name" value="3'-5' EXORIBONUCLEASE 1-RELATED"/>
    <property type="match status" value="1"/>
</dbReference>
<dbReference type="PROSITE" id="PS50800">
    <property type="entry name" value="SAP"/>
    <property type="match status" value="1"/>
</dbReference>
<dbReference type="SUPFAM" id="SSF53098">
    <property type="entry name" value="Ribonuclease H-like"/>
    <property type="match status" value="1"/>
</dbReference>
<dbReference type="CDD" id="cd06133">
    <property type="entry name" value="ERI-1_3'hExo_like"/>
    <property type="match status" value="1"/>
</dbReference>
<sequence length="474" mass="55126">MPHHHDAGKAADELAEYYKKIVRISDELDKERDEKRRAELYNPDGSAKVNTDIPPENVLKSVEYEEPSKGIEAETLNDVMRRLHSLTATEMRTILKQVHQSGQGTKKQLRARLRRYYRKEFSMYRMLHEGDSVPRLGNKTARHFDYLVVSSYYSLCFFSVPQTFLSRSVLQAIDFECTCVEVIYDYPHEIIEFPAVLIDVRQMRIVGAFCNSFLFYLNRYRIIIDTFRSFVKPEKNPILDQFCVQLTGCDFLLLEYGISQSTVDSAPTFRDAYRLFRDWMARHSLGDSGCRYAFVTDGSVVIISDFCLAGLVKIFLALLGEQHYSNSYCQPYRSFSLKRGAFVNDSNFGTIPHDCRHFINIKRIFEQRVMKLVKGNGQSGIQNMLSHYNLSFEGQKHCGLDDSINIARLCIKLMQDRIELRDRRLEELAKSDKADASDYHIWHRKLPLKLRQVTRDEFLSGEYLDCDSCDEIDE</sequence>
<keyword evidence="5" id="KW-0269">Exonuclease</keyword>
<dbReference type="InterPro" id="IPR047201">
    <property type="entry name" value="ERI-1_3'hExo-like"/>
</dbReference>
<dbReference type="GO" id="GO:0005737">
    <property type="term" value="C:cytoplasm"/>
    <property type="evidence" value="ECO:0007669"/>
    <property type="project" value="UniProtKB-SubCell"/>
</dbReference>
<reference evidence="10" key="1">
    <citation type="submission" date="2017-02" db="UniProtKB">
        <authorList>
            <consortium name="WormBaseParasite"/>
        </authorList>
    </citation>
    <scope>IDENTIFICATION</scope>
</reference>
<dbReference type="InterPro" id="IPR013520">
    <property type="entry name" value="Ribonucl_H"/>
</dbReference>
<feature type="domain" description="SAP" evidence="7">
    <location>
        <begin position="83"/>
        <end position="117"/>
    </location>
</feature>
<gene>
    <name evidence="8" type="ORF">NBR_LOCUS17705</name>
</gene>
<dbReference type="Gene3D" id="3.30.420.10">
    <property type="entry name" value="Ribonuclease H-like superfamily/Ribonuclease H"/>
    <property type="match status" value="1"/>
</dbReference>
<proteinExistence type="predicted"/>
<evidence type="ECO:0000256" key="3">
    <source>
        <dbReference type="ARBA" id="ARBA00022722"/>
    </source>
</evidence>
<comment type="subcellular location">
    <subcellularLocation>
        <location evidence="1">Cytoplasm</location>
    </subcellularLocation>
</comment>
<dbReference type="GO" id="GO:0031047">
    <property type="term" value="P:regulatory ncRNA-mediated gene silencing"/>
    <property type="evidence" value="ECO:0007669"/>
    <property type="project" value="UniProtKB-KW"/>
</dbReference>
<dbReference type="PANTHER" id="PTHR23044">
    <property type="entry name" value="3'-5' EXONUCLEASE ERI1-RELATED"/>
    <property type="match status" value="1"/>
</dbReference>
<dbReference type="InterPro" id="IPR051274">
    <property type="entry name" value="3-5_Exoribonuclease"/>
</dbReference>
<evidence type="ECO:0000313" key="10">
    <source>
        <dbReference type="WBParaSite" id="NBR_0001770401-mRNA-1"/>
    </source>
</evidence>
<dbReference type="SMART" id="SM00479">
    <property type="entry name" value="EXOIII"/>
    <property type="match status" value="1"/>
</dbReference>
<keyword evidence="9" id="KW-1185">Reference proteome</keyword>
<dbReference type="Proteomes" id="UP000271162">
    <property type="component" value="Unassembled WGS sequence"/>
</dbReference>
<keyword evidence="6" id="KW-0943">RNA-mediated gene silencing</keyword>
<evidence type="ECO:0000313" key="9">
    <source>
        <dbReference type="Proteomes" id="UP000271162"/>
    </source>
</evidence>
<dbReference type="Pfam" id="PF00929">
    <property type="entry name" value="RNase_T"/>
    <property type="match status" value="1"/>
</dbReference>
<evidence type="ECO:0000256" key="4">
    <source>
        <dbReference type="ARBA" id="ARBA00022801"/>
    </source>
</evidence>
<dbReference type="EMBL" id="UYSL01022924">
    <property type="protein sequence ID" value="VDL81362.1"/>
    <property type="molecule type" value="Genomic_DNA"/>
</dbReference>
<keyword evidence="4" id="KW-0378">Hydrolase</keyword>
<evidence type="ECO:0000256" key="2">
    <source>
        <dbReference type="ARBA" id="ARBA00022490"/>
    </source>
</evidence>
<dbReference type="GO" id="GO:0000175">
    <property type="term" value="F:3'-5'-RNA exonuclease activity"/>
    <property type="evidence" value="ECO:0007669"/>
    <property type="project" value="InterPro"/>
</dbReference>
<evidence type="ECO:0000256" key="1">
    <source>
        <dbReference type="ARBA" id="ARBA00004496"/>
    </source>
</evidence>
<dbReference type="InterPro" id="IPR012337">
    <property type="entry name" value="RNaseH-like_sf"/>
</dbReference>
<dbReference type="GO" id="GO:0003676">
    <property type="term" value="F:nucleic acid binding"/>
    <property type="evidence" value="ECO:0007669"/>
    <property type="project" value="InterPro"/>
</dbReference>
<protein>
    <submittedName>
        <fullName evidence="10">Cell death-related nuclease 4 (inferred by orthology to a C. elegans protein)</fullName>
    </submittedName>
</protein>
<dbReference type="AlphaFoldDB" id="A0A0N4YKW0"/>